<reference evidence="1 2" key="1">
    <citation type="journal article" date="2016" name="Sci. Rep.">
        <title>The Dendrobium catenatum Lindl. genome sequence provides insights into polysaccharide synthase, floral development and adaptive evolution.</title>
        <authorList>
            <person name="Zhang G.Q."/>
            <person name="Xu Q."/>
            <person name="Bian C."/>
            <person name="Tsai W.C."/>
            <person name="Yeh C.M."/>
            <person name="Liu K.W."/>
            <person name="Yoshida K."/>
            <person name="Zhang L.S."/>
            <person name="Chang S.B."/>
            <person name="Chen F."/>
            <person name="Shi Y."/>
            <person name="Su Y.Y."/>
            <person name="Zhang Y.Q."/>
            <person name="Chen L.J."/>
            <person name="Yin Y."/>
            <person name="Lin M."/>
            <person name="Huang H."/>
            <person name="Deng H."/>
            <person name="Wang Z.W."/>
            <person name="Zhu S.L."/>
            <person name="Zhao X."/>
            <person name="Deng C."/>
            <person name="Niu S.C."/>
            <person name="Huang J."/>
            <person name="Wang M."/>
            <person name="Liu G.H."/>
            <person name="Yang H.J."/>
            <person name="Xiao X.J."/>
            <person name="Hsiao Y.Y."/>
            <person name="Wu W.L."/>
            <person name="Chen Y.Y."/>
            <person name="Mitsuda N."/>
            <person name="Ohme-Takagi M."/>
            <person name="Luo Y.B."/>
            <person name="Van de Peer Y."/>
            <person name="Liu Z.J."/>
        </authorList>
    </citation>
    <scope>NUCLEOTIDE SEQUENCE [LARGE SCALE GENOMIC DNA]</scope>
    <source>
        <tissue evidence="1">The whole plant</tissue>
    </source>
</reference>
<keyword evidence="2" id="KW-1185">Reference proteome</keyword>
<organism evidence="1 2">
    <name type="scientific">Dendrobium catenatum</name>
    <dbReference type="NCBI Taxonomy" id="906689"/>
    <lineage>
        <taxon>Eukaryota</taxon>
        <taxon>Viridiplantae</taxon>
        <taxon>Streptophyta</taxon>
        <taxon>Embryophyta</taxon>
        <taxon>Tracheophyta</taxon>
        <taxon>Spermatophyta</taxon>
        <taxon>Magnoliopsida</taxon>
        <taxon>Liliopsida</taxon>
        <taxon>Asparagales</taxon>
        <taxon>Orchidaceae</taxon>
        <taxon>Epidendroideae</taxon>
        <taxon>Malaxideae</taxon>
        <taxon>Dendrobiinae</taxon>
        <taxon>Dendrobium</taxon>
    </lineage>
</organism>
<accession>A0A2I0W2G1</accession>
<sequence length="61" mass="6866">MWMTSLLPAMTPASSLRFSNTFTQNFKYEIWVHFPASSELISPAPLLASISLSNPISKIFF</sequence>
<reference evidence="1 2" key="2">
    <citation type="journal article" date="2017" name="Nature">
        <title>The Apostasia genome and the evolution of orchids.</title>
        <authorList>
            <person name="Zhang G.Q."/>
            <person name="Liu K.W."/>
            <person name="Li Z."/>
            <person name="Lohaus R."/>
            <person name="Hsiao Y.Y."/>
            <person name="Niu S.C."/>
            <person name="Wang J.Y."/>
            <person name="Lin Y.C."/>
            <person name="Xu Q."/>
            <person name="Chen L.J."/>
            <person name="Yoshida K."/>
            <person name="Fujiwara S."/>
            <person name="Wang Z.W."/>
            <person name="Zhang Y.Q."/>
            <person name="Mitsuda N."/>
            <person name="Wang M."/>
            <person name="Liu G.H."/>
            <person name="Pecoraro L."/>
            <person name="Huang H.X."/>
            <person name="Xiao X.J."/>
            <person name="Lin M."/>
            <person name="Wu X.Y."/>
            <person name="Wu W.L."/>
            <person name="Chen Y.Y."/>
            <person name="Chang S.B."/>
            <person name="Sakamoto S."/>
            <person name="Ohme-Takagi M."/>
            <person name="Yagi M."/>
            <person name="Zeng S.J."/>
            <person name="Shen C.Y."/>
            <person name="Yeh C.M."/>
            <person name="Luo Y.B."/>
            <person name="Tsai W.C."/>
            <person name="Van de Peer Y."/>
            <person name="Liu Z.J."/>
        </authorList>
    </citation>
    <scope>NUCLEOTIDE SEQUENCE [LARGE SCALE GENOMIC DNA]</scope>
    <source>
        <tissue evidence="1">The whole plant</tissue>
    </source>
</reference>
<dbReference type="EMBL" id="KZ502987">
    <property type="protein sequence ID" value="PKU69841.1"/>
    <property type="molecule type" value="Genomic_DNA"/>
</dbReference>
<dbReference type="Proteomes" id="UP000233837">
    <property type="component" value="Unassembled WGS sequence"/>
</dbReference>
<evidence type="ECO:0000313" key="2">
    <source>
        <dbReference type="Proteomes" id="UP000233837"/>
    </source>
</evidence>
<evidence type="ECO:0000313" key="1">
    <source>
        <dbReference type="EMBL" id="PKU69841.1"/>
    </source>
</evidence>
<protein>
    <submittedName>
        <fullName evidence="1">Uncharacterized protein</fullName>
    </submittedName>
</protein>
<name>A0A2I0W2G1_9ASPA</name>
<gene>
    <name evidence="1" type="ORF">MA16_Dca025892</name>
</gene>
<dbReference type="AlphaFoldDB" id="A0A2I0W2G1"/>
<proteinExistence type="predicted"/>